<feature type="transmembrane region" description="Helical" evidence="1">
    <location>
        <begin position="138"/>
        <end position="160"/>
    </location>
</feature>
<evidence type="ECO:0000256" key="1">
    <source>
        <dbReference type="SAM" id="Phobius"/>
    </source>
</evidence>
<proteinExistence type="predicted"/>
<feature type="transmembrane region" description="Helical" evidence="1">
    <location>
        <begin position="68"/>
        <end position="91"/>
    </location>
</feature>
<keyword evidence="1" id="KW-1133">Transmembrane helix</keyword>
<sequence length="201" mass="22858">MSLFVKPFTLVRKFKYNPSKLQNMAKLCTDCGAPVQANWNLCAECGALVLKRRKIPIQGSKKIRRIKISVIVTMIIGTVVVISQAGTGLSFNNYSFSLQSVRKAYDDGKISYEEYLERIDALVYQFYLDLWVISNVNFYAKIGLNIAFIFVIIGFLSLSFDNLFPKKTRRISLIIACVFLIFGLYSIFIPAPSIALPYYYP</sequence>
<feature type="transmembrane region" description="Helical" evidence="1">
    <location>
        <begin position="172"/>
        <end position="200"/>
    </location>
</feature>
<organism evidence="2">
    <name type="scientific">marine sediment metagenome</name>
    <dbReference type="NCBI Taxonomy" id="412755"/>
    <lineage>
        <taxon>unclassified sequences</taxon>
        <taxon>metagenomes</taxon>
        <taxon>ecological metagenomes</taxon>
    </lineage>
</organism>
<gene>
    <name evidence="2" type="ORF">LCGC14_1684490</name>
</gene>
<reference evidence="2" key="1">
    <citation type="journal article" date="2015" name="Nature">
        <title>Complex archaea that bridge the gap between prokaryotes and eukaryotes.</title>
        <authorList>
            <person name="Spang A."/>
            <person name="Saw J.H."/>
            <person name="Jorgensen S.L."/>
            <person name="Zaremba-Niedzwiedzka K."/>
            <person name="Martijn J."/>
            <person name="Lind A.E."/>
            <person name="van Eijk R."/>
            <person name="Schleper C."/>
            <person name="Guy L."/>
            <person name="Ettema T.J."/>
        </authorList>
    </citation>
    <scope>NUCLEOTIDE SEQUENCE</scope>
</reference>
<keyword evidence="1" id="KW-0812">Transmembrane</keyword>
<keyword evidence="1" id="KW-0472">Membrane</keyword>
<name>A0A0F9IA59_9ZZZZ</name>
<evidence type="ECO:0000313" key="2">
    <source>
        <dbReference type="EMBL" id="KKM16574.1"/>
    </source>
</evidence>
<dbReference type="AlphaFoldDB" id="A0A0F9IA59"/>
<accession>A0A0F9IA59</accession>
<dbReference type="EMBL" id="LAZR01014644">
    <property type="protein sequence ID" value="KKM16574.1"/>
    <property type="molecule type" value="Genomic_DNA"/>
</dbReference>
<comment type="caution">
    <text evidence="2">The sequence shown here is derived from an EMBL/GenBank/DDBJ whole genome shotgun (WGS) entry which is preliminary data.</text>
</comment>
<protein>
    <submittedName>
        <fullName evidence="2">Uncharacterized protein</fullName>
    </submittedName>
</protein>